<keyword evidence="2" id="KW-1185">Reference proteome</keyword>
<dbReference type="EMBL" id="BOPG01000050">
    <property type="protein sequence ID" value="GIJ60174.1"/>
    <property type="molecule type" value="Genomic_DNA"/>
</dbReference>
<dbReference type="AlphaFoldDB" id="A0A8J4E3L2"/>
<organism evidence="1 2">
    <name type="scientific">Virgisporangium aurantiacum</name>
    <dbReference type="NCBI Taxonomy" id="175570"/>
    <lineage>
        <taxon>Bacteria</taxon>
        <taxon>Bacillati</taxon>
        <taxon>Actinomycetota</taxon>
        <taxon>Actinomycetes</taxon>
        <taxon>Micromonosporales</taxon>
        <taxon>Micromonosporaceae</taxon>
        <taxon>Virgisporangium</taxon>
    </lineage>
</organism>
<comment type="caution">
    <text evidence="1">The sequence shown here is derived from an EMBL/GenBank/DDBJ whole genome shotgun (WGS) entry which is preliminary data.</text>
</comment>
<sequence length="148" mass="16399">MGASQWDYYVAYQPDLQAALDALRQHVLDTGDYWWAVPYEFGKSAADFPNRPQTEDELWAAEEVQEAGTHSILDVDRVLDTGEKPDYGTVEPVGAAEALDLIGTATLTRDHVGALWSLVRERSFGRCAVLHDEAGVPTEIFFFGYSGD</sequence>
<evidence type="ECO:0000313" key="2">
    <source>
        <dbReference type="Proteomes" id="UP000612585"/>
    </source>
</evidence>
<reference evidence="1" key="1">
    <citation type="submission" date="2021-01" db="EMBL/GenBank/DDBJ databases">
        <title>Whole genome shotgun sequence of Virgisporangium aurantiacum NBRC 16421.</title>
        <authorList>
            <person name="Komaki H."/>
            <person name="Tamura T."/>
        </authorList>
    </citation>
    <scope>NUCLEOTIDE SEQUENCE</scope>
    <source>
        <strain evidence="1">NBRC 16421</strain>
    </source>
</reference>
<accession>A0A8J4E3L2</accession>
<evidence type="ECO:0000313" key="1">
    <source>
        <dbReference type="EMBL" id="GIJ60174.1"/>
    </source>
</evidence>
<protein>
    <submittedName>
        <fullName evidence="1">Uncharacterized protein</fullName>
    </submittedName>
</protein>
<dbReference type="Proteomes" id="UP000612585">
    <property type="component" value="Unassembled WGS sequence"/>
</dbReference>
<name>A0A8J4E3L2_9ACTN</name>
<gene>
    <name evidence="1" type="ORF">Vau01_076900</name>
</gene>
<proteinExistence type="predicted"/>
<dbReference type="RefSeq" id="WP_204004098.1">
    <property type="nucleotide sequence ID" value="NZ_BOPG01000050.1"/>
</dbReference>